<keyword evidence="1" id="KW-0812">Transmembrane</keyword>
<sequence>MSRSDPPQAESPVGPDAARSGGGVGRVLVAVYAVLAIAATGRSVFQIIDRFSEAPLAFILSAAAGAIYLVATVALAARLRRLALVTISIELAGVLIVGTLSLLAPGILGLHSLDPFGRTATVWSAYGAGYLLVPLVLPVLGLLYLRRRPAAAAVRA</sequence>
<dbReference type="Proteomes" id="UP001596039">
    <property type="component" value="Unassembled WGS sequence"/>
</dbReference>
<evidence type="ECO:0000256" key="1">
    <source>
        <dbReference type="SAM" id="Phobius"/>
    </source>
</evidence>
<protein>
    <recommendedName>
        <fullName evidence="4">Integral membrane protein</fullName>
    </recommendedName>
</protein>
<keyword evidence="1" id="KW-0472">Membrane</keyword>
<feature type="transmembrane region" description="Helical" evidence="1">
    <location>
        <begin position="123"/>
        <end position="145"/>
    </location>
</feature>
<accession>A0ABW0NNP9</accession>
<dbReference type="RefSeq" id="WP_386738852.1">
    <property type="nucleotide sequence ID" value="NZ_JBHSMG010000001.1"/>
</dbReference>
<keyword evidence="3" id="KW-1185">Reference proteome</keyword>
<gene>
    <name evidence="2" type="ORF">ACFPJ4_03250</name>
</gene>
<dbReference type="EMBL" id="JBHSMG010000001">
    <property type="protein sequence ID" value="MFC5501253.1"/>
    <property type="molecule type" value="Genomic_DNA"/>
</dbReference>
<feature type="transmembrane region" description="Helical" evidence="1">
    <location>
        <begin position="27"/>
        <end position="48"/>
    </location>
</feature>
<organism evidence="2 3">
    <name type="scientific">Lysinimonas soli</name>
    <dbReference type="NCBI Taxonomy" id="1074233"/>
    <lineage>
        <taxon>Bacteria</taxon>
        <taxon>Bacillati</taxon>
        <taxon>Actinomycetota</taxon>
        <taxon>Actinomycetes</taxon>
        <taxon>Micrococcales</taxon>
        <taxon>Microbacteriaceae</taxon>
        <taxon>Lysinimonas</taxon>
    </lineage>
</organism>
<keyword evidence="1" id="KW-1133">Transmembrane helix</keyword>
<comment type="caution">
    <text evidence="2">The sequence shown here is derived from an EMBL/GenBank/DDBJ whole genome shotgun (WGS) entry which is preliminary data.</text>
</comment>
<name>A0ABW0NNP9_9MICO</name>
<evidence type="ECO:0000313" key="3">
    <source>
        <dbReference type="Proteomes" id="UP001596039"/>
    </source>
</evidence>
<evidence type="ECO:0008006" key="4">
    <source>
        <dbReference type="Google" id="ProtNLM"/>
    </source>
</evidence>
<feature type="transmembrane region" description="Helical" evidence="1">
    <location>
        <begin position="54"/>
        <end position="75"/>
    </location>
</feature>
<proteinExistence type="predicted"/>
<reference evidence="3" key="1">
    <citation type="journal article" date="2019" name="Int. J. Syst. Evol. Microbiol.">
        <title>The Global Catalogue of Microorganisms (GCM) 10K type strain sequencing project: providing services to taxonomists for standard genome sequencing and annotation.</title>
        <authorList>
            <consortium name="The Broad Institute Genomics Platform"/>
            <consortium name="The Broad Institute Genome Sequencing Center for Infectious Disease"/>
            <person name="Wu L."/>
            <person name="Ma J."/>
        </authorList>
    </citation>
    <scope>NUCLEOTIDE SEQUENCE [LARGE SCALE GENOMIC DNA]</scope>
    <source>
        <strain evidence="3">CGMCC 4.6997</strain>
    </source>
</reference>
<feature type="transmembrane region" description="Helical" evidence="1">
    <location>
        <begin position="82"/>
        <end position="103"/>
    </location>
</feature>
<evidence type="ECO:0000313" key="2">
    <source>
        <dbReference type="EMBL" id="MFC5501253.1"/>
    </source>
</evidence>